<protein>
    <submittedName>
        <fullName evidence="1">Uncharacterized protein</fullName>
    </submittedName>
</protein>
<organism evidence="1">
    <name type="scientific">Anguilla anguilla</name>
    <name type="common">European freshwater eel</name>
    <name type="synonym">Muraena anguilla</name>
    <dbReference type="NCBI Taxonomy" id="7936"/>
    <lineage>
        <taxon>Eukaryota</taxon>
        <taxon>Metazoa</taxon>
        <taxon>Chordata</taxon>
        <taxon>Craniata</taxon>
        <taxon>Vertebrata</taxon>
        <taxon>Euteleostomi</taxon>
        <taxon>Actinopterygii</taxon>
        <taxon>Neopterygii</taxon>
        <taxon>Teleostei</taxon>
        <taxon>Anguilliformes</taxon>
        <taxon>Anguillidae</taxon>
        <taxon>Anguilla</taxon>
    </lineage>
</organism>
<reference evidence="1" key="1">
    <citation type="submission" date="2014-11" db="EMBL/GenBank/DDBJ databases">
        <authorList>
            <person name="Amaro Gonzalez C."/>
        </authorList>
    </citation>
    <scope>NUCLEOTIDE SEQUENCE</scope>
</reference>
<evidence type="ECO:0000313" key="1">
    <source>
        <dbReference type="EMBL" id="JAH59722.1"/>
    </source>
</evidence>
<sequence>MYNFNIAPGKKCSLNDNLTLLEISPTNMRCSVHNHITDIF</sequence>
<accession>A0A0E9U1X3</accession>
<dbReference type="EMBL" id="GBXM01048855">
    <property type="protein sequence ID" value="JAH59722.1"/>
    <property type="molecule type" value="Transcribed_RNA"/>
</dbReference>
<reference evidence="1" key="2">
    <citation type="journal article" date="2015" name="Fish Shellfish Immunol.">
        <title>Early steps in the European eel (Anguilla anguilla)-Vibrio vulnificus interaction in the gills: Role of the RtxA13 toxin.</title>
        <authorList>
            <person name="Callol A."/>
            <person name="Pajuelo D."/>
            <person name="Ebbesson L."/>
            <person name="Teles M."/>
            <person name="MacKenzie S."/>
            <person name="Amaro C."/>
        </authorList>
    </citation>
    <scope>NUCLEOTIDE SEQUENCE</scope>
</reference>
<dbReference type="AlphaFoldDB" id="A0A0E9U1X3"/>
<name>A0A0E9U1X3_ANGAN</name>
<proteinExistence type="predicted"/>